<evidence type="ECO:0000256" key="3">
    <source>
        <dbReference type="ARBA" id="ARBA00022692"/>
    </source>
</evidence>
<evidence type="ECO:0000313" key="10">
    <source>
        <dbReference type="Proteomes" id="UP001153737"/>
    </source>
</evidence>
<comment type="similarity">
    <text evidence="2">Belongs to the nurim family.</text>
</comment>
<keyword evidence="4 8" id="KW-1133">Transmembrane helix</keyword>
<evidence type="ECO:0000256" key="1">
    <source>
        <dbReference type="ARBA" id="ARBA00004473"/>
    </source>
</evidence>
<proteinExistence type="inferred from homology"/>
<feature type="transmembrane region" description="Helical" evidence="8">
    <location>
        <begin position="12"/>
        <end position="37"/>
    </location>
</feature>
<keyword evidence="5 8" id="KW-0472">Membrane</keyword>
<gene>
    <name evidence="9" type="ORF">PHAECO_LOCUS11514</name>
</gene>
<dbReference type="EMBL" id="OU896714">
    <property type="protein sequence ID" value="CAG9824218.1"/>
    <property type="molecule type" value="Genomic_DNA"/>
</dbReference>
<dbReference type="GO" id="GO:0005637">
    <property type="term" value="C:nuclear inner membrane"/>
    <property type="evidence" value="ECO:0007669"/>
    <property type="project" value="UniProtKB-SubCell"/>
</dbReference>
<name>A0A9N9SL64_PHACE</name>
<keyword evidence="10" id="KW-1185">Reference proteome</keyword>
<dbReference type="OrthoDB" id="10050858at2759"/>
<keyword evidence="3 8" id="KW-0812">Transmembrane</keyword>
<feature type="transmembrane region" description="Helical" evidence="8">
    <location>
        <begin position="88"/>
        <end position="109"/>
    </location>
</feature>
<protein>
    <recommendedName>
        <fullName evidence="7">Nuclear envelope membrane protein</fullName>
    </recommendedName>
    <alternativeName>
        <fullName evidence="6">Nuclear rim protein</fullName>
    </alternativeName>
</protein>
<evidence type="ECO:0000256" key="4">
    <source>
        <dbReference type="ARBA" id="ARBA00022989"/>
    </source>
</evidence>
<dbReference type="InterPro" id="IPR033580">
    <property type="entry name" value="Nurim-like"/>
</dbReference>
<feature type="transmembrane region" description="Helical" evidence="8">
    <location>
        <begin position="193"/>
        <end position="223"/>
    </location>
</feature>
<dbReference type="PANTHER" id="PTHR31040:SF1">
    <property type="entry name" value="NURIM"/>
    <property type="match status" value="1"/>
</dbReference>
<dbReference type="PANTHER" id="PTHR31040">
    <property type="entry name" value="NURIM"/>
    <property type="match status" value="1"/>
</dbReference>
<sequence>MAFRENVFNSAKILLCGFGIIATFYMVTELTCFTSTLKYHSNNVKYPEEIWLRTSRSLLQNMALLTLFIIQHSLFASQKIKEAFNDNGLQVIFRSVYVIATSGILLYLMKHWKTTHDVVLWQFNLDYRPFFWIYASIHVVAWVTIYVGNICCDVTELLGMKQVYYSIVNLPDPNSRKSVQLQRLNSHMRHPSFLAFVLIFWMYPIMSLDRLLLATIMTGYMYIAWNTDGSDYHYHKYQYDRKHHELDYLQKYNQ</sequence>
<dbReference type="AlphaFoldDB" id="A0A9N9SL64"/>
<organism evidence="9 10">
    <name type="scientific">Phaedon cochleariae</name>
    <name type="common">Mustard beetle</name>
    <dbReference type="NCBI Taxonomy" id="80249"/>
    <lineage>
        <taxon>Eukaryota</taxon>
        <taxon>Metazoa</taxon>
        <taxon>Ecdysozoa</taxon>
        <taxon>Arthropoda</taxon>
        <taxon>Hexapoda</taxon>
        <taxon>Insecta</taxon>
        <taxon>Pterygota</taxon>
        <taxon>Neoptera</taxon>
        <taxon>Endopterygota</taxon>
        <taxon>Coleoptera</taxon>
        <taxon>Polyphaga</taxon>
        <taxon>Cucujiformia</taxon>
        <taxon>Chrysomeloidea</taxon>
        <taxon>Chrysomelidae</taxon>
        <taxon>Chrysomelinae</taxon>
        <taxon>Chrysomelini</taxon>
        <taxon>Phaedon</taxon>
    </lineage>
</organism>
<reference evidence="9" key="2">
    <citation type="submission" date="2022-10" db="EMBL/GenBank/DDBJ databases">
        <authorList>
            <consortium name="ENA_rothamsted_submissions"/>
            <consortium name="culmorum"/>
            <person name="King R."/>
        </authorList>
    </citation>
    <scope>NUCLEOTIDE SEQUENCE</scope>
</reference>
<reference evidence="9" key="1">
    <citation type="submission" date="2022-01" db="EMBL/GenBank/DDBJ databases">
        <authorList>
            <person name="King R."/>
        </authorList>
    </citation>
    <scope>NUCLEOTIDE SEQUENCE</scope>
</reference>
<evidence type="ECO:0000313" key="9">
    <source>
        <dbReference type="EMBL" id="CAG9824218.1"/>
    </source>
</evidence>
<feature type="transmembrane region" description="Helical" evidence="8">
    <location>
        <begin position="57"/>
        <end position="76"/>
    </location>
</feature>
<accession>A0A9N9SL64</accession>
<dbReference type="Proteomes" id="UP001153737">
    <property type="component" value="Chromosome 8"/>
</dbReference>
<evidence type="ECO:0000256" key="8">
    <source>
        <dbReference type="SAM" id="Phobius"/>
    </source>
</evidence>
<evidence type="ECO:0000256" key="7">
    <source>
        <dbReference type="ARBA" id="ARBA00032957"/>
    </source>
</evidence>
<evidence type="ECO:0000256" key="6">
    <source>
        <dbReference type="ARBA" id="ARBA00031700"/>
    </source>
</evidence>
<feature type="transmembrane region" description="Helical" evidence="8">
    <location>
        <begin position="129"/>
        <end position="152"/>
    </location>
</feature>
<evidence type="ECO:0000256" key="5">
    <source>
        <dbReference type="ARBA" id="ARBA00023136"/>
    </source>
</evidence>
<comment type="subcellular location">
    <subcellularLocation>
        <location evidence="1">Nucleus inner membrane</location>
        <topology evidence="1">Multi-pass membrane protein</topology>
    </subcellularLocation>
</comment>
<evidence type="ECO:0000256" key="2">
    <source>
        <dbReference type="ARBA" id="ARBA00010631"/>
    </source>
</evidence>